<accession>A0A562E4T7</accession>
<evidence type="ECO:0000256" key="1">
    <source>
        <dbReference type="SAM" id="Phobius"/>
    </source>
</evidence>
<reference evidence="3 4" key="1">
    <citation type="submission" date="2019-07" db="EMBL/GenBank/DDBJ databases">
        <title>Genome sequencing of lignin-degrading bacterial isolates.</title>
        <authorList>
            <person name="Gladden J."/>
        </authorList>
    </citation>
    <scope>NUCLEOTIDE SEQUENCE [LARGE SCALE GENOMIC DNA]</scope>
    <source>
        <strain evidence="3 4">J19</strain>
    </source>
</reference>
<keyword evidence="1" id="KW-1133">Transmembrane helix</keyword>
<gene>
    <name evidence="3" type="ORF">L613_011000000080</name>
</gene>
<dbReference type="InterPro" id="IPR008756">
    <property type="entry name" value="Peptidase_M56"/>
</dbReference>
<feature type="transmembrane region" description="Helical" evidence="1">
    <location>
        <begin position="6"/>
        <end position="25"/>
    </location>
</feature>
<feature type="transmembrane region" description="Helical" evidence="1">
    <location>
        <begin position="37"/>
        <end position="55"/>
    </location>
</feature>
<protein>
    <submittedName>
        <fullName evidence="3">Antirepressor regulating drug resistance, predicted signal transduction N-terminal membrane component</fullName>
    </submittedName>
</protein>
<organism evidence="3 4">
    <name type="scientific">Pseudoxanthomonas taiwanensis J19</name>
    <dbReference type="NCBI Taxonomy" id="935569"/>
    <lineage>
        <taxon>Bacteria</taxon>
        <taxon>Pseudomonadati</taxon>
        <taxon>Pseudomonadota</taxon>
        <taxon>Gammaproteobacteria</taxon>
        <taxon>Lysobacterales</taxon>
        <taxon>Lysobacteraceae</taxon>
        <taxon>Pseudoxanthomonas</taxon>
    </lineage>
</organism>
<dbReference type="RefSeq" id="WP_222612037.1">
    <property type="nucleotide sequence ID" value="NZ_VLJS01000014.1"/>
</dbReference>
<proteinExistence type="predicted"/>
<evidence type="ECO:0000259" key="2">
    <source>
        <dbReference type="Pfam" id="PF05569"/>
    </source>
</evidence>
<feature type="domain" description="Peptidase M56" evidence="2">
    <location>
        <begin position="8"/>
        <end position="55"/>
    </location>
</feature>
<sequence length="61" mass="6339">MDAELVLLLRATLALTVAGALVLALRRPARALWGAQGAYLLWTCVPVAVLAASLPKGTTLP</sequence>
<name>A0A562E4T7_9GAMM</name>
<dbReference type="Pfam" id="PF05569">
    <property type="entry name" value="Peptidase_M56"/>
    <property type="match status" value="1"/>
</dbReference>
<dbReference type="EMBL" id="VLJS01000014">
    <property type="protein sequence ID" value="TWH16811.1"/>
    <property type="molecule type" value="Genomic_DNA"/>
</dbReference>
<evidence type="ECO:0000313" key="4">
    <source>
        <dbReference type="Proteomes" id="UP000321583"/>
    </source>
</evidence>
<keyword evidence="1" id="KW-0472">Membrane</keyword>
<feature type="non-terminal residue" evidence="3">
    <location>
        <position position="61"/>
    </location>
</feature>
<evidence type="ECO:0000313" key="3">
    <source>
        <dbReference type="EMBL" id="TWH16811.1"/>
    </source>
</evidence>
<comment type="caution">
    <text evidence="3">The sequence shown here is derived from an EMBL/GenBank/DDBJ whole genome shotgun (WGS) entry which is preliminary data.</text>
</comment>
<dbReference type="AlphaFoldDB" id="A0A562E4T7"/>
<dbReference type="Proteomes" id="UP000321583">
    <property type="component" value="Unassembled WGS sequence"/>
</dbReference>
<keyword evidence="4" id="KW-1185">Reference proteome</keyword>
<keyword evidence="1" id="KW-0812">Transmembrane</keyword>